<feature type="domain" description="Amidohydrolase-related" evidence="2">
    <location>
        <begin position="121"/>
        <end position="362"/>
    </location>
</feature>
<protein>
    <submittedName>
        <fullName evidence="3">Amidohydrolase</fullName>
    </submittedName>
</protein>
<dbReference type="Pfam" id="PF04909">
    <property type="entry name" value="Amidohydro_2"/>
    <property type="match status" value="1"/>
</dbReference>
<accession>A0A117IP22</accession>
<dbReference type="AlphaFoldDB" id="A0A117IP22"/>
<dbReference type="STRING" id="1797.RMCT_4630"/>
<evidence type="ECO:0000256" key="1">
    <source>
        <dbReference type="ARBA" id="ARBA00023239"/>
    </source>
</evidence>
<gene>
    <name evidence="3" type="ORF">RMCT_4630</name>
</gene>
<keyword evidence="3" id="KW-0378">Hydrolase</keyword>
<dbReference type="GO" id="GO:0019748">
    <property type="term" value="P:secondary metabolic process"/>
    <property type="evidence" value="ECO:0007669"/>
    <property type="project" value="TreeGrafter"/>
</dbReference>
<dbReference type="Gene3D" id="3.20.20.140">
    <property type="entry name" value="Metal-dependent hydrolases"/>
    <property type="match status" value="1"/>
</dbReference>
<evidence type="ECO:0000259" key="2">
    <source>
        <dbReference type="Pfam" id="PF04909"/>
    </source>
</evidence>
<dbReference type="EMBL" id="BCTB01000063">
    <property type="protein sequence ID" value="GAT17661.1"/>
    <property type="molecule type" value="Genomic_DNA"/>
</dbReference>
<comment type="caution">
    <text evidence="3">The sequence shown here is derived from an EMBL/GenBank/DDBJ whole genome shotgun (WGS) entry which is preliminary data.</text>
</comment>
<evidence type="ECO:0000313" key="4">
    <source>
        <dbReference type="Proteomes" id="UP000069654"/>
    </source>
</evidence>
<dbReference type="GO" id="GO:0016831">
    <property type="term" value="F:carboxy-lyase activity"/>
    <property type="evidence" value="ECO:0007669"/>
    <property type="project" value="InterPro"/>
</dbReference>
<dbReference type="PANTHER" id="PTHR21240">
    <property type="entry name" value="2-AMINO-3-CARBOXYLMUCONATE-6-SEMIALDEHYDE DECARBOXYLASE"/>
    <property type="match status" value="1"/>
</dbReference>
<organism evidence="3 4">
    <name type="scientific">Mycolicibacterium thermoresistibile</name>
    <name type="common">Mycobacterium thermoresistibile</name>
    <dbReference type="NCBI Taxonomy" id="1797"/>
    <lineage>
        <taxon>Bacteria</taxon>
        <taxon>Bacillati</taxon>
        <taxon>Actinomycetota</taxon>
        <taxon>Actinomycetes</taxon>
        <taxon>Mycobacteriales</taxon>
        <taxon>Mycobacteriaceae</taxon>
        <taxon>Mycolicibacterium</taxon>
    </lineage>
</organism>
<dbReference type="GO" id="GO:0016787">
    <property type="term" value="F:hydrolase activity"/>
    <property type="evidence" value="ECO:0007669"/>
    <property type="project" value="UniProtKB-KW"/>
</dbReference>
<reference evidence="4" key="2">
    <citation type="submission" date="2016-02" db="EMBL/GenBank/DDBJ databases">
        <title>Draft genome sequence of five rapidly growing Mycobacterium species.</title>
        <authorList>
            <person name="Katahira K."/>
            <person name="Gotou Y."/>
            <person name="Iida K."/>
            <person name="Ogura Y."/>
            <person name="Hayashi T."/>
        </authorList>
    </citation>
    <scope>NUCLEOTIDE SEQUENCE [LARGE SCALE GENOMIC DNA]</scope>
    <source>
        <strain evidence="4">JCM6362</strain>
    </source>
</reference>
<dbReference type="Proteomes" id="UP000069654">
    <property type="component" value="Unassembled WGS sequence"/>
</dbReference>
<dbReference type="InterPro" id="IPR006680">
    <property type="entry name" value="Amidohydro-rel"/>
</dbReference>
<dbReference type="PANTHER" id="PTHR21240:SF28">
    <property type="entry name" value="ISO-OROTATE DECARBOXYLASE (EUROFUNG)"/>
    <property type="match status" value="1"/>
</dbReference>
<keyword evidence="1" id="KW-0456">Lyase</keyword>
<proteinExistence type="predicted"/>
<dbReference type="InterPro" id="IPR032466">
    <property type="entry name" value="Metal_Hydrolase"/>
</dbReference>
<reference evidence="3 4" key="1">
    <citation type="journal article" date="2016" name="Genome Announc.">
        <title>Draft Genome Sequences of Five Rapidly Growing Mycobacterium Species, M. thermoresistibile, M. fortuitum subsp. acetamidolyticum, M. canariasense, M. brisbanense, and M. novocastrense.</title>
        <authorList>
            <person name="Katahira K."/>
            <person name="Ogura Y."/>
            <person name="Gotoh Y."/>
            <person name="Hayashi T."/>
        </authorList>
    </citation>
    <scope>NUCLEOTIDE SEQUENCE [LARGE SCALE GENOMIC DNA]</scope>
    <source>
        <strain evidence="3 4">JCM6362</strain>
    </source>
</reference>
<dbReference type="SUPFAM" id="SSF51556">
    <property type="entry name" value="Metallo-dependent hydrolases"/>
    <property type="match status" value="1"/>
</dbReference>
<evidence type="ECO:0000313" key="3">
    <source>
        <dbReference type="EMBL" id="GAT17661.1"/>
    </source>
</evidence>
<name>A0A117IP22_MYCTH</name>
<sequence>MEDRVTKIWANSGDSHFLEPDDLWVSRLPKRLADLCPRSEKDPDGEYETVYVDGQIFRRKLPSSAMLAFAEMSSRPDGCRDAKARLADNDQEGIWAEVIFPSLGMWASTFRTPELLKACMRVSNEWALEEIASVSPRYVVTAQISTLVVQDAVEELQWAADKGFKAVFLPTTPHPSAPDWHRDDWEPLWAAAEEANMVLAFHIGTDPVDPAKGNSATGGAGQVYRGPGGAIMNYTETTFSGQRAAMKMVASGALDRHPNLKVLISEGGATWVPFLGDRLLEGYRQHHMAVRPKLNRNPKEILYSQVYASFQHDESAVQAFEAMGYRNVMFGSDYPHMEGTWGHTQDTLKTLFDGVSDETRLRITQGAFFELFPDVPPVPAESI</sequence>
<dbReference type="InterPro" id="IPR032465">
    <property type="entry name" value="ACMSD"/>
</dbReference>
<dbReference type="GO" id="GO:0005737">
    <property type="term" value="C:cytoplasm"/>
    <property type="evidence" value="ECO:0007669"/>
    <property type="project" value="TreeGrafter"/>
</dbReference>